<feature type="transmembrane region" description="Helical" evidence="4">
    <location>
        <begin position="45"/>
        <end position="63"/>
    </location>
</feature>
<dbReference type="PANTHER" id="PTHR11449">
    <property type="entry name" value="RIBOSOMAL PROTEIN L30"/>
    <property type="match status" value="1"/>
</dbReference>
<keyword evidence="4" id="KW-0812">Transmembrane</keyword>
<evidence type="ECO:0000256" key="4">
    <source>
        <dbReference type="SAM" id="Phobius"/>
    </source>
</evidence>
<dbReference type="EMBL" id="HG994366">
    <property type="protein sequence ID" value="CAF1913770.1"/>
    <property type="molecule type" value="Genomic_DNA"/>
</dbReference>
<feature type="domain" description="Ribosomal protein eL8/eL30/eS12/Gadd45" evidence="5">
    <location>
        <begin position="154"/>
        <end position="237"/>
    </location>
</feature>
<keyword evidence="2" id="KW-0689">Ribosomal protein</keyword>
<dbReference type="Proteomes" id="UP001295469">
    <property type="component" value="Chromosome C02"/>
</dbReference>
<keyword evidence="4" id="KW-0472">Membrane</keyword>
<protein>
    <submittedName>
        <fullName evidence="6">(rape) hypothetical protein</fullName>
    </submittedName>
</protein>
<dbReference type="Gene3D" id="3.30.1330.30">
    <property type="match status" value="1"/>
</dbReference>
<reference evidence="6" key="1">
    <citation type="submission" date="2021-01" db="EMBL/GenBank/DDBJ databases">
        <authorList>
            <consortium name="Genoscope - CEA"/>
            <person name="William W."/>
        </authorList>
    </citation>
    <scope>NUCLEOTIDE SEQUENCE</scope>
</reference>
<name>A0A816KCZ0_BRANA</name>
<dbReference type="InterPro" id="IPR039109">
    <property type="entry name" value="Ribosomal_eL30-like"/>
</dbReference>
<evidence type="ECO:0000256" key="3">
    <source>
        <dbReference type="ARBA" id="ARBA00023274"/>
    </source>
</evidence>
<dbReference type="FunFam" id="3.30.1330.30:FF:000001">
    <property type="entry name" value="60S ribosomal protein L30"/>
    <property type="match status" value="1"/>
</dbReference>
<proteinExistence type="inferred from homology"/>
<dbReference type="GO" id="GO:1990904">
    <property type="term" value="C:ribonucleoprotein complex"/>
    <property type="evidence" value="ECO:0007669"/>
    <property type="project" value="UniProtKB-KW"/>
</dbReference>
<comment type="similarity">
    <text evidence="1">Belongs to the eukaryotic ribosomal protein eL30 family.</text>
</comment>
<keyword evidence="3" id="KW-0687">Ribonucleoprotein</keyword>
<feature type="transmembrane region" description="Helical" evidence="4">
    <location>
        <begin position="21"/>
        <end position="39"/>
    </location>
</feature>
<dbReference type="InterPro" id="IPR029064">
    <property type="entry name" value="Ribosomal_eL30-like_sf"/>
</dbReference>
<dbReference type="GO" id="GO:0003723">
    <property type="term" value="F:RNA binding"/>
    <property type="evidence" value="ECO:0007669"/>
    <property type="project" value="InterPro"/>
</dbReference>
<dbReference type="GO" id="GO:0005840">
    <property type="term" value="C:ribosome"/>
    <property type="evidence" value="ECO:0007669"/>
    <property type="project" value="UniProtKB-KW"/>
</dbReference>
<keyword evidence="4" id="KW-1133">Transmembrane helix</keyword>
<dbReference type="Pfam" id="PF01248">
    <property type="entry name" value="Ribosomal_L7Ae"/>
    <property type="match status" value="1"/>
</dbReference>
<evidence type="ECO:0000256" key="1">
    <source>
        <dbReference type="ARBA" id="ARBA00007326"/>
    </source>
</evidence>
<dbReference type="SUPFAM" id="SSF55315">
    <property type="entry name" value="L30e-like"/>
    <property type="match status" value="1"/>
</dbReference>
<accession>A0A816KCZ0</accession>
<dbReference type="AlphaFoldDB" id="A0A816KCZ0"/>
<sequence length="238" mass="26861">MLSGPFFMAHTGQTYNRRRPWPLKLNLPGTFCIPLFLLLVKVRVLIWVFGLGFQFLLTILLCYRVSILKKKPPSSLGKDAHNNRYHSSKDYTCLCCPCDKLTQKITEAVEFIIVSQHFSNTDHDEDDSQATTHKHQSHLLCEIGILHEEVSRGINSRLALVVKSGKYTLGYKSVLKSLRGSKGNLLILISSNCPPLRRSEIEYYAMLAKVGVHHYNGNNVDLGTACGKYFRVSCLSIC</sequence>
<dbReference type="InterPro" id="IPR004038">
    <property type="entry name" value="Ribosomal_eL8/eL30/eS12/Gad45"/>
</dbReference>
<organism evidence="6">
    <name type="scientific">Brassica napus</name>
    <name type="common">Rape</name>
    <dbReference type="NCBI Taxonomy" id="3708"/>
    <lineage>
        <taxon>Eukaryota</taxon>
        <taxon>Viridiplantae</taxon>
        <taxon>Streptophyta</taxon>
        <taxon>Embryophyta</taxon>
        <taxon>Tracheophyta</taxon>
        <taxon>Spermatophyta</taxon>
        <taxon>Magnoliopsida</taxon>
        <taxon>eudicotyledons</taxon>
        <taxon>Gunneridae</taxon>
        <taxon>Pentapetalae</taxon>
        <taxon>rosids</taxon>
        <taxon>malvids</taxon>
        <taxon>Brassicales</taxon>
        <taxon>Brassicaceae</taxon>
        <taxon>Brassiceae</taxon>
        <taxon>Brassica</taxon>
    </lineage>
</organism>
<evidence type="ECO:0000259" key="5">
    <source>
        <dbReference type="Pfam" id="PF01248"/>
    </source>
</evidence>
<evidence type="ECO:0000256" key="2">
    <source>
        <dbReference type="ARBA" id="ARBA00022980"/>
    </source>
</evidence>
<gene>
    <name evidence="6" type="ORF">DARMORV10_C02P35220.1</name>
</gene>
<evidence type="ECO:0000313" key="6">
    <source>
        <dbReference type="EMBL" id="CAF1913770.1"/>
    </source>
</evidence>